<evidence type="ECO:0000313" key="2">
    <source>
        <dbReference type="Proteomes" id="UP000229740"/>
    </source>
</evidence>
<dbReference type="EMBL" id="PDPS01000033">
    <property type="protein sequence ID" value="PID56545.1"/>
    <property type="molecule type" value="Genomic_DNA"/>
</dbReference>
<comment type="caution">
    <text evidence="1">The sequence shown here is derived from an EMBL/GenBank/DDBJ whole genome shotgun (WGS) entry which is preliminary data.</text>
</comment>
<organism evidence="1 2">
    <name type="scientific">candidate division KSB3 bacterium</name>
    <dbReference type="NCBI Taxonomy" id="2044937"/>
    <lineage>
        <taxon>Bacteria</taxon>
        <taxon>candidate division KSB3</taxon>
    </lineage>
</organism>
<sequence length="91" mass="10544">MIKFHKNVRLTGVMIRASDFLNSPIRSYELTSQPASCKDDFYEKLSGTVLRNLSENTGIFCTYSKQFVKRIFFMNIMKNTQRPARIGQGEK</sequence>
<accession>A0A2G6E387</accession>
<name>A0A2G6E387_9BACT</name>
<protein>
    <submittedName>
        <fullName evidence="1">Uncharacterized protein</fullName>
    </submittedName>
</protein>
<dbReference type="AlphaFoldDB" id="A0A2G6E387"/>
<reference evidence="1 2" key="1">
    <citation type="submission" date="2017-10" db="EMBL/GenBank/DDBJ databases">
        <title>Novel microbial diversity and functional potential in the marine mammal oral microbiome.</title>
        <authorList>
            <person name="Dudek N.K."/>
            <person name="Sun C.L."/>
            <person name="Burstein D."/>
            <person name="Kantor R.S."/>
            <person name="Aliaga Goltsman D.S."/>
            <person name="Bik E.M."/>
            <person name="Thomas B.C."/>
            <person name="Banfield J.F."/>
            <person name="Relman D.A."/>
        </authorList>
    </citation>
    <scope>NUCLEOTIDE SEQUENCE [LARGE SCALE GENOMIC DNA]</scope>
    <source>
        <strain evidence="1">DOLZORAL124_49_17</strain>
    </source>
</reference>
<evidence type="ECO:0000313" key="1">
    <source>
        <dbReference type="EMBL" id="PID56545.1"/>
    </source>
</evidence>
<dbReference type="Proteomes" id="UP000229740">
    <property type="component" value="Unassembled WGS sequence"/>
</dbReference>
<proteinExistence type="predicted"/>
<gene>
    <name evidence="1" type="ORF">CSB45_10990</name>
</gene>